<proteinExistence type="predicted"/>
<comment type="caution">
    <text evidence="2">The sequence shown here is derived from an EMBL/GenBank/DDBJ whole genome shotgun (WGS) entry which is preliminary data.</text>
</comment>
<organism evidence="2 3">
    <name type="scientific">Stephania yunnanensis</name>
    <dbReference type="NCBI Taxonomy" id="152371"/>
    <lineage>
        <taxon>Eukaryota</taxon>
        <taxon>Viridiplantae</taxon>
        <taxon>Streptophyta</taxon>
        <taxon>Embryophyta</taxon>
        <taxon>Tracheophyta</taxon>
        <taxon>Spermatophyta</taxon>
        <taxon>Magnoliopsida</taxon>
        <taxon>Ranunculales</taxon>
        <taxon>Menispermaceae</taxon>
        <taxon>Menispermoideae</taxon>
        <taxon>Cissampelideae</taxon>
        <taxon>Stephania</taxon>
    </lineage>
</organism>
<sequence length="249" mass="28303">MANIERTKKLLVDNQFTSIDCGFKAQQLRHFNKEKSNNSFIDTKQRRPTPLEGRRMTLAERDLYREEHYQYGGTKGRIAKTCWWIPKKPTQLSGILTTLAALTLDNSVVDTEWTFGTGASNHMTGNQGMLTNLRKYDGSDSIFIRDGSFMPITSIGDTYLNQKCTSLPLHNVLLVPNLSKKLLSISQLTTQFPVNCEFSNSDFFVKERTTGQPIITWKRKGDLHVLSNSPELHFPLASNQVQRKFGINV</sequence>
<keyword evidence="3" id="KW-1185">Reference proteome</keyword>
<dbReference type="Pfam" id="PF22936">
    <property type="entry name" value="Pol_BBD"/>
    <property type="match status" value="1"/>
</dbReference>
<accession>A0AAP0HF87</accession>
<dbReference type="AlphaFoldDB" id="A0AAP0HF87"/>
<dbReference type="EMBL" id="JBBNAF010000025">
    <property type="protein sequence ID" value="KAK9082411.1"/>
    <property type="molecule type" value="Genomic_DNA"/>
</dbReference>
<gene>
    <name evidence="2" type="ORF">Syun_031829</name>
</gene>
<evidence type="ECO:0000259" key="1">
    <source>
        <dbReference type="Pfam" id="PF22936"/>
    </source>
</evidence>
<reference evidence="2 3" key="1">
    <citation type="submission" date="2024-01" db="EMBL/GenBank/DDBJ databases">
        <title>Genome assemblies of Stephania.</title>
        <authorList>
            <person name="Yang L."/>
        </authorList>
    </citation>
    <scope>NUCLEOTIDE SEQUENCE [LARGE SCALE GENOMIC DNA]</scope>
    <source>
        <strain evidence="2">YNDBR</strain>
        <tissue evidence="2">Leaf</tissue>
    </source>
</reference>
<evidence type="ECO:0000313" key="2">
    <source>
        <dbReference type="EMBL" id="KAK9082411.1"/>
    </source>
</evidence>
<protein>
    <recommendedName>
        <fullName evidence="1">Retrovirus-related Pol polyprotein from transposon TNT 1-94-like beta-barrel domain-containing protein</fullName>
    </recommendedName>
</protein>
<dbReference type="Proteomes" id="UP001420932">
    <property type="component" value="Unassembled WGS sequence"/>
</dbReference>
<feature type="domain" description="Retrovirus-related Pol polyprotein from transposon TNT 1-94-like beta-barrel" evidence="1">
    <location>
        <begin position="113"/>
        <end position="190"/>
    </location>
</feature>
<dbReference type="InterPro" id="IPR054722">
    <property type="entry name" value="PolX-like_BBD"/>
</dbReference>
<name>A0AAP0HF87_9MAGN</name>
<evidence type="ECO:0000313" key="3">
    <source>
        <dbReference type="Proteomes" id="UP001420932"/>
    </source>
</evidence>